<dbReference type="PROSITE" id="PS51273">
    <property type="entry name" value="GATASE_TYPE_1"/>
    <property type="match status" value="1"/>
</dbReference>
<dbReference type="Proteomes" id="UP000886602">
    <property type="component" value="Unassembled WGS sequence"/>
</dbReference>
<dbReference type="GO" id="GO:0006598">
    <property type="term" value="P:polyamine catabolic process"/>
    <property type="evidence" value="ECO:0007669"/>
    <property type="project" value="TreeGrafter"/>
</dbReference>
<dbReference type="InterPro" id="IPR011697">
    <property type="entry name" value="Peptidase_C26"/>
</dbReference>
<sequence length="260" mass="28854">MSKRPLRIGLSARIYHPQVGSTGLQSKSLQYLEQSVAHWVMSREVMVFMIPAVSGDGMVHRSSIRLSDYPQYLDGLLLQGGADINPQTYGEEPLHPDWAGDRVRDAYEMELLHEFMEAGKPVLGICRGAQLINVALGGTLFQDIATQIETAGAHVHPDYDRHSHAIEWTSDSGLARMYPGTQGGAVVSIHHQSIKALGRGLMIEARSTVDEVIEAIRLEGKPYVLGLQWHPEFHPPGSEVLLDCTPILNEFLDAARSRRW</sequence>
<dbReference type="Gene3D" id="3.40.50.880">
    <property type="match status" value="1"/>
</dbReference>
<keyword evidence="1" id="KW-0315">Glutamine amidotransferase</keyword>
<evidence type="ECO:0000313" key="1">
    <source>
        <dbReference type="EMBL" id="MBK7422587.1"/>
    </source>
</evidence>
<accession>A0A9D7F5X5</accession>
<dbReference type="AlphaFoldDB" id="A0A9D7F5X5"/>
<dbReference type="PANTHER" id="PTHR43235">
    <property type="entry name" value="GLUTAMINE AMIDOTRANSFERASE PB2B2.05-RELATED"/>
    <property type="match status" value="1"/>
</dbReference>
<dbReference type="SUPFAM" id="SSF52317">
    <property type="entry name" value="Class I glutamine amidotransferase-like"/>
    <property type="match status" value="1"/>
</dbReference>
<protein>
    <submittedName>
        <fullName evidence="1">Type 1 glutamine amidotransferase</fullName>
    </submittedName>
</protein>
<dbReference type="PANTHER" id="PTHR43235:SF1">
    <property type="entry name" value="GLUTAMINE AMIDOTRANSFERASE PB2B2.05-RELATED"/>
    <property type="match status" value="1"/>
</dbReference>
<dbReference type="GO" id="GO:0033969">
    <property type="term" value="F:gamma-glutamyl-gamma-aminobutyrate hydrolase activity"/>
    <property type="evidence" value="ECO:0007669"/>
    <property type="project" value="TreeGrafter"/>
</dbReference>
<evidence type="ECO:0000313" key="2">
    <source>
        <dbReference type="Proteomes" id="UP000886602"/>
    </source>
</evidence>
<dbReference type="CDD" id="cd01745">
    <property type="entry name" value="GATase1_2"/>
    <property type="match status" value="1"/>
</dbReference>
<dbReference type="GO" id="GO:0005829">
    <property type="term" value="C:cytosol"/>
    <property type="evidence" value="ECO:0007669"/>
    <property type="project" value="TreeGrafter"/>
</dbReference>
<reference evidence="1" key="1">
    <citation type="submission" date="2020-10" db="EMBL/GenBank/DDBJ databases">
        <title>Connecting structure to function with the recovery of over 1000 high-quality activated sludge metagenome-assembled genomes encoding full-length rRNA genes using long-read sequencing.</title>
        <authorList>
            <person name="Singleton C.M."/>
            <person name="Petriglieri F."/>
            <person name="Kristensen J.M."/>
            <person name="Kirkegaard R.H."/>
            <person name="Michaelsen T.Y."/>
            <person name="Andersen M.H."/>
            <person name="Karst S.M."/>
            <person name="Dueholm M.S."/>
            <person name="Nielsen P.H."/>
            <person name="Albertsen M."/>
        </authorList>
    </citation>
    <scope>NUCLEOTIDE SEQUENCE</scope>
    <source>
        <strain evidence="1">EsbW_18-Q3-R4-48_MAXAC.044</strain>
    </source>
</reference>
<gene>
    <name evidence="1" type="ORF">IPJ48_05535</name>
</gene>
<dbReference type="InterPro" id="IPR044668">
    <property type="entry name" value="PuuD-like"/>
</dbReference>
<dbReference type="InterPro" id="IPR029062">
    <property type="entry name" value="Class_I_gatase-like"/>
</dbReference>
<comment type="caution">
    <text evidence="1">The sequence shown here is derived from an EMBL/GenBank/DDBJ whole genome shotgun (WGS) entry which is preliminary data.</text>
</comment>
<name>A0A9D7F5X5_9RHOO</name>
<dbReference type="EMBL" id="JADJNC010000008">
    <property type="protein sequence ID" value="MBK7422587.1"/>
    <property type="molecule type" value="Genomic_DNA"/>
</dbReference>
<proteinExistence type="predicted"/>
<dbReference type="Pfam" id="PF07722">
    <property type="entry name" value="Peptidase_C26"/>
    <property type="match status" value="1"/>
</dbReference>
<organism evidence="1 2">
    <name type="scientific">Candidatus Propionivibrio dominans</name>
    <dbReference type="NCBI Taxonomy" id="2954373"/>
    <lineage>
        <taxon>Bacteria</taxon>
        <taxon>Pseudomonadati</taxon>
        <taxon>Pseudomonadota</taxon>
        <taxon>Betaproteobacteria</taxon>
        <taxon>Rhodocyclales</taxon>
        <taxon>Rhodocyclaceae</taxon>
        <taxon>Propionivibrio</taxon>
    </lineage>
</organism>